<comment type="subunit">
    <text evidence="1">Heterohexamer of two PFD-alpha type and four PFD-beta type subunits.</text>
</comment>
<comment type="function">
    <text evidence="3">Binds specifically to cytosolic chaperonin (c-CPN) and transfers target proteins to it. Binds to nascent polypeptide chain and promotes folding in an environment in which there are many competing pathways for nonnative proteins.</text>
</comment>
<reference evidence="6" key="2">
    <citation type="submission" date="2020-10" db="UniProtKB">
        <authorList>
            <consortium name="WormBaseParasite"/>
        </authorList>
    </citation>
    <scope>IDENTIFICATION</scope>
</reference>
<protein>
    <submittedName>
        <fullName evidence="6">Prefoldin subunit</fullName>
    </submittedName>
</protein>
<reference evidence="5" key="1">
    <citation type="journal article" date="2013" name="Genetics">
        <title>The draft genome and transcriptome of Panagrellus redivivus are shaped by the harsh demands of a free-living lifestyle.</title>
        <authorList>
            <person name="Srinivasan J."/>
            <person name="Dillman A.R."/>
            <person name="Macchietto M.G."/>
            <person name="Heikkinen L."/>
            <person name="Lakso M."/>
            <person name="Fracchia K.M."/>
            <person name="Antoshechkin I."/>
            <person name="Mortazavi A."/>
            <person name="Wong G."/>
            <person name="Sternberg P.W."/>
        </authorList>
    </citation>
    <scope>NUCLEOTIDE SEQUENCE [LARGE SCALE GENOMIC DNA]</scope>
    <source>
        <strain evidence="5">MT8872</strain>
    </source>
</reference>
<evidence type="ECO:0000256" key="1">
    <source>
        <dbReference type="ARBA" id="ARBA00011695"/>
    </source>
</evidence>
<proteinExistence type="predicted"/>
<feature type="coiled-coil region" evidence="4">
    <location>
        <begin position="93"/>
        <end position="130"/>
    </location>
</feature>
<keyword evidence="4" id="KW-0175">Coiled coil</keyword>
<dbReference type="Gene3D" id="1.10.287.370">
    <property type="match status" value="1"/>
</dbReference>
<name>A0A7E4VRQ6_PANRE</name>
<dbReference type="InterPro" id="IPR009053">
    <property type="entry name" value="Prefoldin"/>
</dbReference>
<evidence type="ECO:0000256" key="4">
    <source>
        <dbReference type="SAM" id="Coils"/>
    </source>
</evidence>
<dbReference type="InterPro" id="IPR027235">
    <property type="entry name" value="PFD2"/>
</dbReference>
<evidence type="ECO:0000313" key="5">
    <source>
        <dbReference type="Proteomes" id="UP000492821"/>
    </source>
</evidence>
<sequence length="148" mass="16816">MSTPESAEKDNVKNQQKIVNGFKELREHQQHLLSELRNTEAELRELHAVLKLMQTVDAERTTLTRVGSIMTTSKVGDDIKAKVAQFNKQAALRKELEEKLIKKSEEINEYQKTNNIRVLTEEEVKALENQRLREQVGAAGPRPAVAAQ</sequence>
<dbReference type="GO" id="GO:0006457">
    <property type="term" value="P:protein folding"/>
    <property type="evidence" value="ECO:0007669"/>
    <property type="project" value="InterPro"/>
</dbReference>
<dbReference type="PANTHER" id="PTHR13303">
    <property type="entry name" value="PREFOLDIN SUBUNIT 2"/>
    <property type="match status" value="1"/>
</dbReference>
<evidence type="ECO:0000313" key="6">
    <source>
        <dbReference type="WBParaSite" id="Pan_g2547.t1"/>
    </source>
</evidence>
<dbReference type="GO" id="GO:0016272">
    <property type="term" value="C:prefoldin complex"/>
    <property type="evidence" value="ECO:0007669"/>
    <property type="project" value="InterPro"/>
</dbReference>
<evidence type="ECO:0000256" key="3">
    <source>
        <dbReference type="ARBA" id="ARBA00024667"/>
    </source>
</evidence>
<organism evidence="5 6">
    <name type="scientific">Panagrellus redivivus</name>
    <name type="common">Microworm</name>
    <dbReference type="NCBI Taxonomy" id="6233"/>
    <lineage>
        <taxon>Eukaryota</taxon>
        <taxon>Metazoa</taxon>
        <taxon>Ecdysozoa</taxon>
        <taxon>Nematoda</taxon>
        <taxon>Chromadorea</taxon>
        <taxon>Rhabditida</taxon>
        <taxon>Tylenchina</taxon>
        <taxon>Panagrolaimomorpha</taxon>
        <taxon>Panagrolaimoidea</taxon>
        <taxon>Panagrolaimidae</taxon>
        <taxon>Panagrellus</taxon>
    </lineage>
</organism>
<dbReference type="WBParaSite" id="Pan_g2547.t1">
    <property type="protein sequence ID" value="Pan_g2547.t1"/>
    <property type="gene ID" value="Pan_g2547"/>
</dbReference>
<keyword evidence="2" id="KW-0143">Chaperone</keyword>
<dbReference type="SUPFAM" id="SSF46579">
    <property type="entry name" value="Prefoldin"/>
    <property type="match status" value="1"/>
</dbReference>
<accession>A0A7E4VRQ6</accession>
<dbReference type="AlphaFoldDB" id="A0A7E4VRQ6"/>
<dbReference type="Proteomes" id="UP000492821">
    <property type="component" value="Unassembled WGS sequence"/>
</dbReference>
<evidence type="ECO:0000256" key="2">
    <source>
        <dbReference type="ARBA" id="ARBA00023186"/>
    </source>
</evidence>
<keyword evidence="5" id="KW-1185">Reference proteome</keyword>